<dbReference type="GO" id="GO:0003700">
    <property type="term" value="F:DNA-binding transcription factor activity"/>
    <property type="evidence" value="ECO:0007669"/>
    <property type="project" value="TreeGrafter"/>
</dbReference>
<comment type="caution">
    <text evidence="5">The sequence shown here is derived from an EMBL/GenBank/DDBJ whole genome shotgun (WGS) entry which is preliminary data.</text>
</comment>
<protein>
    <submittedName>
        <fullName evidence="5">LacI family transcriptional regulator</fullName>
    </submittedName>
</protein>
<dbReference type="Gene3D" id="1.10.260.40">
    <property type="entry name" value="lambda repressor-like DNA-binding domains"/>
    <property type="match status" value="1"/>
</dbReference>
<proteinExistence type="predicted"/>
<dbReference type="PANTHER" id="PTHR30146">
    <property type="entry name" value="LACI-RELATED TRANSCRIPTIONAL REPRESSOR"/>
    <property type="match status" value="1"/>
</dbReference>
<dbReference type="Pfam" id="PF00356">
    <property type="entry name" value="LacI"/>
    <property type="match status" value="1"/>
</dbReference>
<evidence type="ECO:0000313" key="5">
    <source>
        <dbReference type="EMBL" id="RXG13216.1"/>
    </source>
</evidence>
<dbReference type="InterPro" id="IPR000843">
    <property type="entry name" value="HTH_LacI"/>
</dbReference>
<dbReference type="AlphaFoldDB" id="A0A4Q0NRA1"/>
<evidence type="ECO:0000256" key="1">
    <source>
        <dbReference type="ARBA" id="ARBA00023015"/>
    </source>
</evidence>
<dbReference type="OrthoDB" id="9803256at2"/>
<dbReference type="EMBL" id="QOVI01000005">
    <property type="protein sequence ID" value="RXG13216.1"/>
    <property type="molecule type" value="Genomic_DNA"/>
</dbReference>
<name>A0A4Q0NRA1_9FLAO</name>
<dbReference type="InterPro" id="IPR028082">
    <property type="entry name" value="Peripla_BP_I"/>
</dbReference>
<dbReference type="InterPro" id="IPR001761">
    <property type="entry name" value="Peripla_BP/Lac1_sug-bd_dom"/>
</dbReference>
<dbReference type="CDD" id="cd01392">
    <property type="entry name" value="HTH_LacI"/>
    <property type="match status" value="1"/>
</dbReference>
<organism evidence="5 6">
    <name type="scientific">Leeuwenhoekiella aestuarii</name>
    <dbReference type="NCBI Taxonomy" id="2249426"/>
    <lineage>
        <taxon>Bacteria</taxon>
        <taxon>Pseudomonadati</taxon>
        <taxon>Bacteroidota</taxon>
        <taxon>Flavobacteriia</taxon>
        <taxon>Flavobacteriales</taxon>
        <taxon>Flavobacteriaceae</taxon>
        <taxon>Leeuwenhoekiella</taxon>
    </lineage>
</organism>
<accession>A0A4Q0NRA1</accession>
<sequence>MKQKRPSIKDIAKALNVSITTISFVLNGKGEERKISKEVIKKIEDYAEEINYRPNQIAQSLRTGKSKILVFMVEDIGNPFFAKIARIIEEIAYQKGYKVLFCSTENNDKRSRELITLFHERQVDGFIVIPSPGIQKDIENLIKSDVPVVLGDRYFKGSPMNHVVIDNYGASKKGTQHLIDNGFKNIAFISIDTKQMQMLDRARGYRDAVDEAGLSNQVLELSFDDIRKQKGKDSVKNLLTQKENIDAVFFSTNYLTQTALEIIKDIDPKLIYNLGILTFDDNDFFKINTPSISAVAQPLQEMGEELMRIMFKLLKKTKDKETPLMQTVLEATLTPRDSSKRNT</sequence>
<keyword evidence="6" id="KW-1185">Reference proteome</keyword>
<evidence type="ECO:0000259" key="4">
    <source>
        <dbReference type="PROSITE" id="PS50932"/>
    </source>
</evidence>
<dbReference type="SUPFAM" id="SSF47413">
    <property type="entry name" value="lambda repressor-like DNA-binding domains"/>
    <property type="match status" value="1"/>
</dbReference>
<dbReference type="PANTHER" id="PTHR30146:SF154">
    <property type="entry name" value="TRANSCRIPTION REGULATOR, MEMBER OF GALR FAMILY"/>
    <property type="match status" value="1"/>
</dbReference>
<dbReference type="SUPFAM" id="SSF53822">
    <property type="entry name" value="Periplasmic binding protein-like I"/>
    <property type="match status" value="1"/>
</dbReference>
<dbReference type="GO" id="GO:0000976">
    <property type="term" value="F:transcription cis-regulatory region binding"/>
    <property type="evidence" value="ECO:0007669"/>
    <property type="project" value="TreeGrafter"/>
</dbReference>
<keyword evidence="3" id="KW-0804">Transcription</keyword>
<dbReference type="PROSITE" id="PS50932">
    <property type="entry name" value="HTH_LACI_2"/>
    <property type="match status" value="1"/>
</dbReference>
<dbReference type="Pfam" id="PF00532">
    <property type="entry name" value="Peripla_BP_1"/>
    <property type="match status" value="1"/>
</dbReference>
<keyword evidence="2" id="KW-0238">DNA-binding</keyword>
<dbReference type="SMART" id="SM00354">
    <property type="entry name" value="HTH_LACI"/>
    <property type="match status" value="1"/>
</dbReference>
<feature type="domain" description="HTH lacI-type" evidence="4">
    <location>
        <begin position="6"/>
        <end position="63"/>
    </location>
</feature>
<evidence type="ECO:0000313" key="6">
    <source>
        <dbReference type="Proteomes" id="UP000289821"/>
    </source>
</evidence>
<dbReference type="InterPro" id="IPR010982">
    <property type="entry name" value="Lambda_DNA-bd_dom_sf"/>
</dbReference>
<evidence type="ECO:0000256" key="2">
    <source>
        <dbReference type="ARBA" id="ARBA00023125"/>
    </source>
</evidence>
<evidence type="ECO:0000256" key="3">
    <source>
        <dbReference type="ARBA" id="ARBA00023163"/>
    </source>
</evidence>
<gene>
    <name evidence="5" type="ORF">DSM04_105194</name>
</gene>
<keyword evidence="1" id="KW-0805">Transcription regulation</keyword>
<reference evidence="5 6" key="1">
    <citation type="submission" date="2018-07" db="EMBL/GenBank/DDBJ databases">
        <title>Leeuwenhoekiella genomics.</title>
        <authorList>
            <person name="Tahon G."/>
            <person name="Willems A."/>
        </authorList>
    </citation>
    <scope>NUCLEOTIDE SEQUENCE [LARGE SCALE GENOMIC DNA]</scope>
    <source>
        <strain evidence="5 6">R-50232</strain>
    </source>
</reference>
<dbReference type="Gene3D" id="3.40.50.2300">
    <property type="match status" value="2"/>
</dbReference>
<dbReference type="Proteomes" id="UP000289821">
    <property type="component" value="Unassembled WGS sequence"/>
</dbReference>
<dbReference type="RefSeq" id="WP_128761993.1">
    <property type="nucleotide sequence ID" value="NZ_QOVI01000005.1"/>
</dbReference>